<feature type="binding site" evidence="11">
    <location>
        <position position="183"/>
    </location>
    <ligand>
        <name>Zn(2+)</name>
        <dbReference type="ChEBI" id="CHEBI:29105"/>
    </ligand>
</feature>
<protein>
    <recommendedName>
        <fullName evidence="2 11">Thymidine kinase</fullName>
        <ecNumber evidence="2 11">2.7.1.21</ecNumber>
    </recommendedName>
</protein>
<comment type="subcellular location">
    <subcellularLocation>
        <location evidence="11">Cytoplasm</location>
    </subcellularLocation>
</comment>
<keyword evidence="8 11" id="KW-0418">Kinase</keyword>
<dbReference type="PROSITE" id="PS00603">
    <property type="entry name" value="TK_CELLULAR_TYPE"/>
    <property type="match status" value="1"/>
</dbReference>
<keyword evidence="3 11" id="KW-0963">Cytoplasm</keyword>
<evidence type="ECO:0000256" key="4">
    <source>
        <dbReference type="ARBA" id="ARBA00022634"/>
    </source>
</evidence>
<comment type="subunit">
    <text evidence="11">Homotetramer.</text>
</comment>
<dbReference type="PIRSF" id="PIRSF035805">
    <property type="entry name" value="TK_cell"/>
    <property type="match status" value="1"/>
</dbReference>
<evidence type="ECO:0000313" key="17">
    <source>
        <dbReference type="Proteomes" id="UP001237207"/>
    </source>
</evidence>
<dbReference type="NCBIfam" id="NF003296">
    <property type="entry name" value="PRK04296.1-1"/>
    <property type="match status" value="1"/>
</dbReference>
<evidence type="ECO:0000256" key="2">
    <source>
        <dbReference type="ARBA" id="ARBA00012118"/>
    </source>
</evidence>
<keyword evidence="6 11" id="KW-0479">Metal-binding</keyword>
<proteinExistence type="inferred from homology"/>
<dbReference type="PANTHER" id="PTHR11441">
    <property type="entry name" value="THYMIDINE KINASE"/>
    <property type="match status" value="1"/>
</dbReference>
<accession>A0AAJ1SZL1</accession>
<comment type="caution">
    <text evidence="16">The sequence shown here is derived from an EMBL/GenBank/DDBJ whole genome shotgun (WGS) entry which is preliminary data.</text>
</comment>
<comment type="similarity">
    <text evidence="1 11 15">Belongs to the thymidine kinase family.</text>
</comment>
<evidence type="ECO:0000256" key="11">
    <source>
        <dbReference type="HAMAP-Rule" id="MF_00124"/>
    </source>
</evidence>
<dbReference type="EC" id="2.7.1.21" evidence="2 11"/>
<keyword evidence="17" id="KW-1185">Reference proteome</keyword>
<dbReference type="GO" id="GO:0071897">
    <property type="term" value="P:DNA biosynthetic process"/>
    <property type="evidence" value="ECO:0007669"/>
    <property type="project" value="UniProtKB-KW"/>
</dbReference>
<evidence type="ECO:0000256" key="1">
    <source>
        <dbReference type="ARBA" id="ARBA00007587"/>
    </source>
</evidence>
<dbReference type="HAMAP" id="MF_00124">
    <property type="entry name" value="Thymidine_kinase"/>
    <property type="match status" value="1"/>
</dbReference>
<keyword evidence="5 11" id="KW-0808">Transferase</keyword>
<evidence type="ECO:0000256" key="13">
    <source>
        <dbReference type="PIRSR" id="PIRSR035805-2"/>
    </source>
</evidence>
<dbReference type="EMBL" id="JAUSUC010000004">
    <property type="protein sequence ID" value="MDQ0214162.1"/>
    <property type="molecule type" value="Genomic_DNA"/>
</dbReference>
<dbReference type="FunFam" id="3.40.50.300:FF:000384">
    <property type="entry name" value="Thymidine kinase"/>
    <property type="match status" value="1"/>
</dbReference>
<dbReference type="Gene3D" id="3.30.60.20">
    <property type="match status" value="1"/>
</dbReference>
<dbReference type="Gene3D" id="3.40.50.300">
    <property type="entry name" value="P-loop containing nucleotide triphosphate hydrolases"/>
    <property type="match status" value="1"/>
</dbReference>
<dbReference type="Pfam" id="PF00265">
    <property type="entry name" value="TK"/>
    <property type="match status" value="1"/>
</dbReference>
<dbReference type="AlphaFoldDB" id="A0AAJ1SZL1"/>
<feature type="binding site" evidence="11">
    <location>
        <position position="186"/>
    </location>
    <ligand>
        <name>Zn(2+)</name>
        <dbReference type="ChEBI" id="CHEBI:29105"/>
    </ligand>
</feature>
<reference evidence="16" key="1">
    <citation type="submission" date="2023-07" db="EMBL/GenBank/DDBJ databases">
        <title>Genomic Encyclopedia of Type Strains, Phase IV (KMG-IV): sequencing the most valuable type-strain genomes for metagenomic binning, comparative biology and taxonomic classification.</title>
        <authorList>
            <person name="Goeker M."/>
        </authorList>
    </citation>
    <scope>NUCLEOTIDE SEQUENCE</scope>
    <source>
        <strain evidence="16">DSM 23947</strain>
    </source>
</reference>
<keyword evidence="9 11" id="KW-0862">Zinc</keyword>
<dbReference type="Proteomes" id="UP001237207">
    <property type="component" value="Unassembled WGS sequence"/>
</dbReference>
<evidence type="ECO:0000256" key="3">
    <source>
        <dbReference type="ARBA" id="ARBA00022490"/>
    </source>
</evidence>
<dbReference type="PANTHER" id="PTHR11441:SF0">
    <property type="entry name" value="THYMIDINE KINASE, CYTOSOLIC"/>
    <property type="match status" value="1"/>
</dbReference>
<feature type="binding site" evidence="11">
    <location>
        <begin position="15"/>
        <end position="22"/>
    </location>
    <ligand>
        <name>ATP</name>
        <dbReference type="ChEBI" id="CHEBI:30616"/>
    </ligand>
</feature>
<evidence type="ECO:0000256" key="5">
    <source>
        <dbReference type="ARBA" id="ARBA00022679"/>
    </source>
</evidence>
<dbReference type="InterPro" id="IPR020633">
    <property type="entry name" value="Thymidine_kinase_CS"/>
</dbReference>
<feature type="binding site" evidence="11">
    <location>
        <begin position="88"/>
        <end position="91"/>
    </location>
    <ligand>
        <name>ATP</name>
        <dbReference type="ChEBI" id="CHEBI:30616"/>
    </ligand>
</feature>
<evidence type="ECO:0000256" key="15">
    <source>
        <dbReference type="RuleBase" id="RU004165"/>
    </source>
</evidence>
<name>A0AAJ1SZL1_9BACI</name>
<dbReference type="SUPFAM" id="SSF57716">
    <property type="entry name" value="Glucocorticoid receptor-like (DNA-binding domain)"/>
    <property type="match status" value="1"/>
</dbReference>
<dbReference type="FunFam" id="3.30.60.20:FF:000026">
    <property type="entry name" value="Thymidine kinase"/>
    <property type="match status" value="1"/>
</dbReference>
<sequence length="193" mass="21530">MYVMKQSGWIEVICGSMFSGKSEELIRRVRRAHFAKQQFIVFKPKIDNRYSEEEVVSHNGSAVMAIPVASSNEILQLVPLEMDVVAIDEAQFFDEDIVNVAHTLANRGHRVVIAGLDQDFRGQPFGPMPALMSVAELVTKLQAVCAICGSPASRTQRLINGKPARYDDPVILVGASESYEPRCRHHHEVPRSK</sequence>
<dbReference type="InterPro" id="IPR001267">
    <property type="entry name" value="Thymidine_kinase"/>
</dbReference>
<keyword evidence="7 11" id="KW-0547">Nucleotide-binding</keyword>
<keyword evidence="10 11" id="KW-0067">ATP-binding</keyword>
<gene>
    <name evidence="11" type="primary">tdk</name>
    <name evidence="16" type="ORF">J2S13_000558</name>
</gene>
<evidence type="ECO:0000313" key="16">
    <source>
        <dbReference type="EMBL" id="MDQ0214162.1"/>
    </source>
</evidence>
<feature type="binding site" evidence="13">
    <location>
        <position position="179"/>
    </location>
    <ligand>
        <name>substrate</name>
    </ligand>
</feature>
<feature type="binding site" evidence="11">
    <location>
        <position position="148"/>
    </location>
    <ligand>
        <name>Zn(2+)</name>
        <dbReference type="ChEBI" id="CHEBI:29105"/>
    </ligand>
</feature>
<evidence type="ECO:0000256" key="12">
    <source>
        <dbReference type="PIRSR" id="PIRSR035805-1"/>
    </source>
</evidence>
<dbReference type="SUPFAM" id="SSF52540">
    <property type="entry name" value="P-loop containing nucleoside triphosphate hydrolases"/>
    <property type="match status" value="1"/>
</dbReference>
<feature type="binding site" evidence="11">
    <location>
        <position position="145"/>
    </location>
    <ligand>
        <name>Zn(2+)</name>
        <dbReference type="ChEBI" id="CHEBI:29105"/>
    </ligand>
</feature>
<evidence type="ECO:0000256" key="10">
    <source>
        <dbReference type="ARBA" id="ARBA00022840"/>
    </source>
</evidence>
<evidence type="ECO:0000256" key="6">
    <source>
        <dbReference type="ARBA" id="ARBA00022723"/>
    </source>
</evidence>
<feature type="active site" description="Proton acceptor" evidence="11 12">
    <location>
        <position position="89"/>
    </location>
</feature>
<evidence type="ECO:0000256" key="8">
    <source>
        <dbReference type="ARBA" id="ARBA00022777"/>
    </source>
</evidence>
<dbReference type="GO" id="GO:0004797">
    <property type="term" value="F:thymidine kinase activity"/>
    <property type="evidence" value="ECO:0007669"/>
    <property type="project" value="UniProtKB-UniRule"/>
</dbReference>
<organism evidence="16 17">
    <name type="scientific">Oikeobacillus pervagus</name>
    <dbReference type="NCBI Taxonomy" id="1325931"/>
    <lineage>
        <taxon>Bacteria</taxon>
        <taxon>Bacillati</taxon>
        <taxon>Bacillota</taxon>
        <taxon>Bacilli</taxon>
        <taxon>Bacillales</taxon>
        <taxon>Bacillaceae</taxon>
        <taxon>Oikeobacillus</taxon>
    </lineage>
</organism>
<dbReference type="GO" id="GO:0005524">
    <property type="term" value="F:ATP binding"/>
    <property type="evidence" value="ECO:0007669"/>
    <property type="project" value="UniProtKB-UniRule"/>
</dbReference>
<dbReference type="InterPro" id="IPR027417">
    <property type="entry name" value="P-loop_NTPase"/>
</dbReference>
<dbReference type="RefSeq" id="WP_307256150.1">
    <property type="nucleotide sequence ID" value="NZ_JAUSUC010000004.1"/>
</dbReference>
<dbReference type="GO" id="GO:0046104">
    <property type="term" value="P:thymidine metabolic process"/>
    <property type="evidence" value="ECO:0007669"/>
    <property type="project" value="TreeGrafter"/>
</dbReference>
<dbReference type="GO" id="GO:0008270">
    <property type="term" value="F:zinc ion binding"/>
    <property type="evidence" value="ECO:0007669"/>
    <property type="project" value="UniProtKB-UniRule"/>
</dbReference>
<keyword evidence="4 11" id="KW-0237">DNA synthesis</keyword>
<dbReference type="GO" id="GO:0005829">
    <property type="term" value="C:cytosol"/>
    <property type="evidence" value="ECO:0007669"/>
    <property type="project" value="TreeGrafter"/>
</dbReference>
<feature type="binding site" evidence="13">
    <location>
        <begin position="171"/>
        <end position="174"/>
    </location>
    <ligand>
        <name>substrate</name>
    </ligand>
</feature>
<comment type="catalytic activity">
    <reaction evidence="11 14">
        <text>thymidine + ATP = dTMP + ADP + H(+)</text>
        <dbReference type="Rhea" id="RHEA:19129"/>
        <dbReference type="ChEBI" id="CHEBI:15378"/>
        <dbReference type="ChEBI" id="CHEBI:17748"/>
        <dbReference type="ChEBI" id="CHEBI:30616"/>
        <dbReference type="ChEBI" id="CHEBI:63528"/>
        <dbReference type="ChEBI" id="CHEBI:456216"/>
        <dbReference type="EC" id="2.7.1.21"/>
    </reaction>
</comment>
<evidence type="ECO:0000256" key="9">
    <source>
        <dbReference type="ARBA" id="ARBA00022833"/>
    </source>
</evidence>
<evidence type="ECO:0000256" key="14">
    <source>
        <dbReference type="RuleBase" id="RU000544"/>
    </source>
</evidence>
<evidence type="ECO:0000256" key="7">
    <source>
        <dbReference type="ARBA" id="ARBA00022741"/>
    </source>
</evidence>